<dbReference type="Proteomes" id="UP000001022">
    <property type="component" value="Chromosome"/>
</dbReference>
<proteinExistence type="predicted"/>
<evidence type="ECO:0000313" key="2">
    <source>
        <dbReference type="Proteomes" id="UP000001022"/>
    </source>
</evidence>
<dbReference type="KEGG" id="hdu:HD_0510"/>
<protein>
    <submittedName>
        <fullName evidence="1">Uncharacterized protein</fullName>
    </submittedName>
</protein>
<dbReference type="AlphaFoldDB" id="Q7VNK1"/>
<gene>
    <name evidence="1" type="ordered locus">HD_0510</name>
</gene>
<organism evidence="1 2">
    <name type="scientific">Haemophilus ducreyi (strain 35000HP / ATCC 700724)</name>
    <dbReference type="NCBI Taxonomy" id="233412"/>
    <lineage>
        <taxon>Bacteria</taxon>
        <taxon>Pseudomonadati</taxon>
        <taxon>Pseudomonadota</taxon>
        <taxon>Gammaproteobacteria</taxon>
        <taxon>Pasteurellales</taxon>
        <taxon>Pasteurellaceae</taxon>
        <taxon>Haemophilus</taxon>
    </lineage>
</organism>
<sequence>MSFICLLIAGLIALSGNDGWGWFLFAALLLD</sequence>
<dbReference type="EMBL" id="AE017143">
    <property type="protein sequence ID" value="AAP95458.1"/>
    <property type="molecule type" value="Genomic_DNA"/>
</dbReference>
<dbReference type="HOGENOM" id="CLU_221218_0_0_6"/>
<keyword evidence="2" id="KW-1185">Reference proteome</keyword>
<reference evidence="2" key="1">
    <citation type="submission" date="2003-06" db="EMBL/GenBank/DDBJ databases">
        <title>The complete genome sequence of Haemophilus ducreyi.</title>
        <authorList>
            <person name="Munson R.S. Jr."/>
            <person name="Ray W.C."/>
            <person name="Mahairas G."/>
            <person name="Sabo P."/>
            <person name="Mungur R."/>
            <person name="Johnson L."/>
            <person name="Nguyen D."/>
            <person name="Wang J."/>
            <person name="Forst C."/>
            <person name="Hood L."/>
        </authorList>
    </citation>
    <scope>NUCLEOTIDE SEQUENCE [LARGE SCALE GENOMIC DNA]</scope>
    <source>
        <strain evidence="2">35000HP / ATCC 700724</strain>
    </source>
</reference>
<evidence type="ECO:0000313" key="1">
    <source>
        <dbReference type="EMBL" id="AAP95458.1"/>
    </source>
</evidence>
<dbReference type="STRING" id="233412.HD_0510"/>
<accession>Q7VNK1</accession>
<name>Q7VNK1_HAEDU</name>